<dbReference type="Proteomes" id="UP000009168">
    <property type="component" value="Unassembled WGS sequence"/>
</dbReference>
<dbReference type="STRING" id="312017.I7MCD6"/>
<dbReference type="InterPro" id="IPR036291">
    <property type="entry name" value="NAD(P)-bd_dom_sf"/>
</dbReference>
<dbReference type="RefSeq" id="XP_001030988.2">
    <property type="nucleotide sequence ID" value="XM_001030988.2"/>
</dbReference>
<dbReference type="InterPro" id="IPR002347">
    <property type="entry name" value="SDR_fam"/>
</dbReference>
<accession>I7MCD6</accession>
<protein>
    <submittedName>
        <fullName evidence="2">Oxidoreductase, short chain dehydrogenase/reductase family protein</fullName>
    </submittedName>
</protein>
<keyword evidence="3" id="KW-1185">Reference proteome</keyword>
<dbReference type="EMBL" id="GG662452">
    <property type="protein sequence ID" value="EAR83325.2"/>
    <property type="molecule type" value="Genomic_DNA"/>
</dbReference>
<name>I7MCD6_TETTS</name>
<dbReference type="GO" id="GO:0016491">
    <property type="term" value="F:oxidoreductase activity"/>
    <property type="evidence" value="ECO:0007669"/>
    <property type="project" value="UniProtKB-KW"/>
</dbReference>
<evidence type="ECO:0000313" key="3">
    <source>
        <dbReference type="Proteomes" id="UP000009168"/>
    </source>
</evidence>
<sequence>MGFWINLLLFVSGSIVLYFIKQYFNGGICTLKKDISNKIVIITGASGGIGLEIARCLAAMGGTIIFACRDAQKTLEIIEEIKKETENEKLEYIPCDLSKLDSVNQFCLLFKRRFSQVDIIINNAGTMKNRYDISEDGYEMNYAVNHLGHFALTYQLLDLIRRNPRCRVINVSSSSHSKIDEIDIGKLSDEDYFDPYFSYYRTKLCNLLFTKELQRKLEKVGAKVVAVHPGTVRSNLIDEILDDSKFYKLIFYLIYPIYWLFTKDTFQGAQTILYCALEKHERLKEGGYYSDCELNTPSELSENKELAKQLWDDSAVALGFI</sequence>
<dbReference type="AlphaFoldDB" id="I7MCD6"/>
<dbReference type="CDD" id="cd05327">
    <property type="entry name" value="retinol-DH_like_SDR_c_like"/>
    <property type="match status" value="1"/>
</dbReference>
<dbReference type="InParanoid" id="I7MCD6"/>
<dbReference type="Gene3D" id="3.40.50.720">
    <property type="entry name" value="NAD(P)-binding Rossmann-like Domain"/>
    <property type="match status" value="1"/>
</dbReference>
<dbReference type="eggNOG" id="KOG1208">
    <property type="taxonomic scope" value="Eukaryota"/>
</dbReference>
<dbReference type="PRINTS" id="PR00081">
    <property type="entry name" value="GDHRDH"/>
</dbReference>
<proteinExistence type="predicted"/>
<dbReference type="GeneID" id="7836774"/>
<reference evidence="3" key="1">
    <citation type="journal article" date="2006" name="PLoS Biol.">
        <title>Macronuclear genome sequence of the ciliate Tetrahymena thermophila, a model eukaryote.</title>
        <authorList>
            <person name="Eisen J.A."/>
            <person name="Coyne R.S."/>
            <person name="Wu M."/>
            <person name="Wu D."/>
            <person name="Thiagarajan M."/>
            <person name="Wortman J.R."/>
            <person name="Badger J.H."/>
            <person name="Ren Q."/>
            <person name="Amedeo P."/>
            <person name="Jones K.M."/>
            <person name="Tallon L.J."/>
            <person name="Delcher A.L."/>
            <person name="Salzberg S.L."/>
            <person name="Silva J.C."/>
            <person name="Haas B.J."/>
            <person name="Majoros W.H."/>
            <person name="Farzad M."/>
            <person name="Carlton J.M."/>
            <person name="Smith R.K. Jr."/>
            <person name="Garg J."/>
            <person name="Pearlman R.E."/>
            <person name="Karrer K.M."/>
            <person name="Sun L."/>
            <person name="Manning G."/>
            <person name="Elde N.C."/>
            <person name="Turkewitz A.P."/>
            <person name="Asai D.J."/>
            <person name="Wilkes D.E."/>
            <person name="Wang Y."/>
            <person name="Cai H."/>
            <person name="Collins K."/>
            <person name="Stewart B.A."/>
            <person name="Lee S.R."/>
            <person name="Wilamowska K."/>
            <person name="Weinberg Z."/>
            <person name="Ruzzo W.L."/>
            <person name="Wloga D."/>
            <person name="Gaertig J."/>
            <person name="Frankel J."/>
            <person name="Tsao C.-C."/>
            <person name="Gorovsky M.A."/>
            <person name="Keeling P.J."/>
            <person name="Waller R.F."/>
            <person name="Patron N.J."/>
            <person name="Cherry J.M."/>
            <person name="Stover N.A."/>
            <person name="Krieger C.J."/>
            <person name="del Toro C."/>
            <person name="Ryder H.F."/>
            <person name="Williamson S.C."/>
            <person name="Barbeau R.A."/>
            <person name="Hamilton E.P."/>
            <person name="Orias E."/>
        </authorList>
    </citation>
    <scope>NUCLEOTIDE SEQUENCE [LARGE SCALE GENOMIC DNA]</scope>
    <source>
        <strain evidence="3">SB210</strain>
    </source>
</reference>
<dbReference type="PANTHER" id="PTHR43157">
    <property type="entry name" value="PHOSPHATIDYLINOSITOL-GLYCAN BIOSYNTHESIS CLASS F PROTEIN-RELATED"/>
    <property type="match status" value="1"/>
</dbReference>
<dbReference type="FunCoup" id="I7MCD6">
    <property type="interactions" value="16"/>
</dbReference>
<dbReference type="Pfam" id="PF00106">
    <property type="entry name" value="adh_short"/>
    <property type="match status" value="1"/>
</dbReference>
<evidence type="ECO:0000256" key="1">
    <source>
        <dbReference type="ARBA" id="ARBA00023002"/>
    </source>
</evidence>
<evidence type="ECO:0000313" key="2">
    <source>
        <dbReference type="EMBL" id="EAR83325.2"/>
    </source>
</evidence>
<organism evidence="2 3">
    <name type="scientific">Tetrahymena thermophila (strain SB210)</name>
    <dbReference type="NCBI Taxonomy" id="312017"/>
    <lineage>
        <taxon>Eukaryota</taxon>
        <taxon>Sar</taxon>
        <taxon>Alveolata</taxon>
        <taxon>Ciliophora</taxon>
        <taxon>Intramacronucleata</taxon>
        <taxon>Oligohymenophorea</taxon>
        <taxon>Hymenostomatida</taxon>
        <taxon>Tetrahymenina</taxon>
        <taxon>Tetrahymenidae</taxon>
        <taxon>Tetrahymena</taxon>
    </lineage>
</organism>
<dbReference type="OrthoDB" id="1274115at2759"/>
<gene>
    <name evidence="2" type="ORF">TTHERM_00947520</name>
</gene>
<dbReference type="SUPFAM" id="SSF51735">
    <property type="entry name" value="NAD(P)-binding Rossmann-fold domains"/>
    <property type="match status" value="1"/>
</dbReference>
<dbReference type="KEGG" id="tet:TTHERM_00947520"/>
<keyword evidence="1" id="KW-0560">Oxidoreductase</keyword>
<dbReference type="PANTHER" id="PTHR43157:SF31">
    <property type="entry name" value="PHOSPHATIDYLINOSITOL-GLYCAN BIOSYNTHESIS CLASS F PROTEIN"/>
    <property type="match status" value="1"/>
</dbReference>